<gene>
    <name evidence="2" type="ORF">CPLU01_14240</name>
</gene>
<sequence>MDSPSSLPSLLPRPDPHAVREVLYRIGMIFSHCQYAVCGTAAMTAYGFTARRPAHVSIVCPAYTREVVMSWAAAAGLTTYPEDPDAFGVATAAGDTYKVRVKYLATDDNHRFDRLETVCMRVGDDDTLTQVLTLPALVNQIAMAYVDERWGADRDVLAGDVAWLLRRICEDGTGLQRLEGARIPGVREPAFWLGFSTAHPVTAGLFYDAGFRPCFEPCFEPCPPCEVDDVDRIQESREPQPQVETSASRHVHFDKQQQDPENDSAPRPPRRRGRDSVSWLGGWSLHEPPLTRAERRAVATGKARLTDLRVNKDRREPSLTDALDKLFLGFQR</sequence>
<evidence type="ECO:0000313" key="2">
    <source>
        <dbReference type="EMBL" id="KAF6815026.1"/>
    </source>
</evidence>
<comment type="caution">
    <text evidence="2">The sequence shown here is derived from an EMBL/GenBank/DDBJ whole genome shotgun (WGS) entry which is preliminary data.</text>
</comment>
<dbReference type="Proteomes" id="UP000654918">
    <property type="component" value="Unassembled WGS sequence"/>
</dbReference>
<protein>
    <submittedName>
        <fullName evidence="2">Uncharacterized protein</fullName>
    </submittedName>
</protein>
<evidence type="ECO:0000313" key="3">
    <source>
        <dbReference type="Proteomes" id="UP000654918"/>
    </source>
</evidence>
<accession>A0A8H6N0I7</accession>
<keyword evidence="3" id="KW-1185">Reference proteome</keyword>
<feature type="region of interest" description="Disordered" evidence="1">
    <location>
        <begin position="236"/>
        <end position="280"/>
    </location>
</feature>
<dbReference type="AlphaFoldDB" id="A0A8H6N0I7"/>
<reference evidence="2" key="1">
    <citation type="journal article" date="2020" name="Phytopathology">
        <title>Genome Sequence Resources of Colletotrichum truncatum, C. plurivorum, C. musicola, and C. sojae: Four Species Pathogenic to Soybean (Glycine max).</title>
        <authorList>
            <person name="Rogerio F."/>
            <person name="Boufleur T.R."/>
            <person name="Ciampi-Guillardi M."/>
            <person name="Sukno S.A."/>
            <person name="Thon M.R."/>
            <person name="Massola Junior N.S."/>
            <person name="Baroncelli R."/>
        </authorList>
    </citation>
    <scope>NUCLEOTIDE SEQUENCE</scope>
    <source>
        <strain evidence="2">LFN00145</strain>
    </source>
</reference>
<dbReference type="EMBL" id="WIGO01000366">
    <property type="protein sequence ID" value="KAF6815026.1"/>
    <property type="molecule type" value="Genomic_DNA"/>
</dbReference>
<proteinExistence type="predicted"/>
<organism evidence="2 3">
    <name type="scientific">Colletotrichum plurivorum</name>
    <dbReference type="NCBI Taxonomy" id="2175906"/>
    <lineage>
        <taxon>Eukaryota</taxon>
        <taxon>Fungi</taxon>
        <taxon>Dikarya</taxon>
        <taxon>Ascomycota</taxon>
        <taxon>Pezizomycotina</taxon>
        <taxon>Sordariomycetes</taxon>
        <taxon>Hypocreomycetidae</taxon>
        <taxon>Glomerellales</taxon>
        <taxon>Glomerellaceae</taxon>
        <taxon>Colletotrichum</taxon>
        <taxon>Colletotrichum orchidearum species complex</taxon>
    </lineage>
</organism>
<evidence type="ECO:0000256" key="1">
    <source>
        <dbReference type="SAM" id="MobiDB-lite"/>
    </source>
</evidence>
<name>A0A8H6N0I7_9PEZI</name>